<evidence type="ECO:0000259" key="4">
    <source>
        <dbReference type="Pfam" id="PF06429"/>
    </source>
</evidence>
<evidence type="ECO:0000313" key="6">
    <source>
        <dbReference type="EMBL" id="KYZ76350.1"/>
    </source>
</evidence>
<keyword evidence="2" id="KW-0975">Bacterial flagellum</keyword>
<name>A0A154BR93_ANASB</name>
<dbReference type="PANTHER" id="PTHR30435:SF19">
    <property type="entry name" value="FLAGELLAR BASAL-BODY ROD PROTEIN FLGG"/>
    <property type="match status" value="1"/>
</dbReference>
<dbReference type="OrthoDB" id="9804559at2"/>
<dbReference type="EMBL" id="LSGP01000017">
    <property type="protein sequence ID" value="KYZ76350.1"/>
    <property type="molecule type" value="Genomic_DNA"/>
</dbReference>
<dbReference type="SUPFAM" id="SSF117143">
    <property type="entry name" value="Flagellar hook protein flgE"/>
    <property type="match status" value="1"/>
</dbReference>
<dbReference type="Pfam" id="PF22692">
    <property type="entry name" value="LlgE_F_G_D1"/>
    <property type="match status" value="1"/>
</dbReference>
<protein>
    <submittedName>
        <fullName evidence="6">Flagellar basal-body rod protein FlgG</fullName>
    </submittedName>
</protein>
<feature type="domain" description="Flagellar basal body rod protein N-terminal" evidence="3">
    <location>
        <begin position="5"/>
        <end position="35"/>
    </location>
</feature>
<dbReference type="Pfam" id="PF00460">
    <property type="entry name" value="Flg_bb_rod"/>
    <property type="match status" value="1"/>
</dbReference>
<feature type="domain" description="Flagellar hook protein FlgE/F/G-like D1" evidence="5">
    <location>
        <begin position="91"/>
        <end position="154"/>
    </location>
</feature>
<dbReference type="InterPro" id="IPR019776">
    <property type="entry name" value="Flagellar_basal_body_rod_CS"/>
</dbReference>
<dbReference type="AlphaFoldDB" id="A0A154BR93"/>
<dbReference type="InterPro" id="IPR037925">
    <property type="entry name" value="FlgE/F/G-like"/>
</dbReference>
<comment type="caution">
    <text evidence="6">The sequence shown here is derived from an EMBL/GenBank/DDBJ whole genome shotgun (WGS) entry which is preliminary data.</text>
</comment>
<evidence type="ECO:0000313" key="7">
    <source>
        <dbReference type="Proteomes" id="UP000076268"/>
    </source>
</evidence>
<reference evidence="6 7" key="1">
    <citation type="submission" date="2016-02" db="EMBL/GenBank/DDBJ databases">
        <title>Anaerosporomusa subterraneum gen. nov., sp. nov., a spore-forming obligate anaerobe isolated from saprolite.</title>
        <authorList>
            <person name="Choi J.K."/>
            <person name="Shah M."/>
            <person name="Yee N."/>
        </authorList>
    </citation>
    <scope>NUCLEOTIDE SEQUENCE [LARGE SCALE GENOMIC DNA]</scope>
    <source>
        <strain evidence="6 7">RU4</strain>
    </source>
</reference>
<dbReference type="InterPro" id="IPR010930">
    <property type="entry name" value="Flg_bb/hook_C_dom"/>
</dbReference>
<dbReference type="NCBIfam" id="TIGR03506">
    <property type="entry name" value="FlgEFG_subfam"/>
    <property type="match status" value="1"/>
</dbReference>
<dbReference type="InterPro" id="IPR053967">
    <property type="entry name" value="LlgE_F_G-like_D1"/>
</dbReference>
<dbReference type="PANTHER" id="PTHR30435">
    <property type="entry name" value="FLAGELLAR PROTEIN"/>
    <property type="match status" value="1"/>
</dbReference>
<evidence type="ECO:0000256" key="2">
    <source>
        <dbReference type="RuleBase" id="RU362116"/>
    </source>
</evidence>
<organism evidence="6 7">
    <name type="scientific">Anaerosporomusa subterranea</name>
    <dbReference type="NCBI Taxonomy" id="1794912"/>
    <lineage>
        <taxon>Bacteria</taxon>
        <taxon>Bacillati</taxon>
        <taxon>Bacillota</taxon>
        <taxon>Negativicutes</taxon>
        <taxon>Acetonemataceae</taxon>
        <taxon>Anaerosporomusa</taxon>
    </lineage>
</organism>
<gene>
    <name evidence="6" type="ORF">AXX12_07905</name>
</gene>
<dbReference type="Pfam" id="PF06429">
    <property type="entry name" value="Flg_bbr_C"/>
    <property type="match status" value="1"/>
</dbReference>
<keyword evidence="6" id="KW-0969">Cilium</keyword>
<dbReference type="InterPro" id="IPR020013">
    <property type="entry name" value="Flagellar_FlgE/F/G"/>
</dbReference>
<dbReference type="GO" id="GO:0009425">
    <property type="term" value="C:bacterial-type flagellum basal body"/>
    <property type="evidence" value="ECO:0007669"/>
    <property type="project" value="UniProtKB-SubCell"/>
</dbReference>
<dbReference type="STRING" id="1794912.AXX12_07905"/>
<dbReference type="RefSeq" id="WP_066241663.1">
    <property type="nucleotide sequence ID" value="NZ_LSGP01000017.1"/>
</dbReference>
<dbReference type="Proteomes" id="UP000076268">
    <property type="component" value="Unassembled WGS sequence"/>
</dbReference>
<comment type="similarity">
    <text evidence="1 2">Belongs to the flagella basal body rod proteins family.</text>
</comment>
<evidence type="ECO:0000259" key="3">
    <source>
        <dbReference type="Pfam" id="PF00460"/>
    </source>
</evidence>
<keyword evidence="7" id="KW-1185">Reference proteome</keyword>
<accession>A0A154BR93</accession>
<dbReference type="PROSITE" id="PS00588">
    <property type="entry name" value="FLAGELLA_BB_ROD"/>
    <property type="match status" value="1"/>
</dbReference>
<dbReference type="GO" id="GO:0071978">
    <property type="term" value="P:bacterial-type flagellum-dependent swarming motility"/>
    <property type="evidence" value="ECO:0007669"/>
    <property type="project" value="TreeGrafter"/>
</dbReference>
<keyword evidence="6" id="KW-0282">Flagellum</keyword>
<dbReference type="InterPro" id="IPR001444">
    <property type="entry name" value="Flag_bb_rod_N"/>
</dbReference>
<sequence>MIKGIYTAASGMLAESIRTDATANNLANVNTAGFKKDAAVNKSFADMLISRINDGPVQPVGSVGTGAEVDEIVAIHTQGMMRHTGNPLDLAIEGQSYFAVETPAGVRYTRNGAFSRNSLGELTTADGHAVLAENGRLVVNGSSVTVSEEGIVSVDGIEAGRLRLAEFNDEKRLIKEGSSLFQDTGAGQKQATGLVRQGTLEMSNVNAVSEMVNLINGYRAYEVNAKAVQAHDQLLDKAVNEVGKI</sequence>
<proteinExistence type="inferred from homology"/>
<comment type="subcellular location">
    <subcellularLocation>
        <location evidence="2">Bacterial flagellum basal body</location>
    </subcellularLocation>
</comment>
<keyword evidence="6" id="KW-0966">Cell projection</keyword>
<evidence type="ECO:0000259" key="5">
    <source>
        <dbReference type="Pfam" id="PF22692"/>
    </source>
</evidence>
<feature type="domain" description="Flagellar basal-body/hook protein C-terminal" evidence="4">
    <location>
        <begin position="196"/>
        <end position="240"/>
    </location>
</feature>
<evidence type="ECO:0000256" key="1">
    <source>
        <dbReference type="ARBA" id="ARBA00009677"/>
    </source>
</evidence>